<evidence type="ECO:0000256" key="8">
    <source>
        <dbReference type="SAM" id="Phobius"/>
    </source>
</evidence>
<feature type="transmembrane region" description="Helical" evidence="8">
    <location>
        <begin position="166"/>
        <end position="185"/>
    </location>
</feature>
<feature type="transmembrane region" description="Helical" evidence="8">
    <location>
        <begin position="95"/>
        <end position="115"/>
    </location>
</feature>
<reference evidence="10" key="1">
    <citation type="journal article" date="2011" name="Genome Biol.">
        <title>Comparative and functional genomics provide insights into the pathogenicity of dermatophytic fungi.</title>
        <authorList>
            <person name="Burmester A."/>
            <person name="Shelest E."/>
            <person name="Gloeckner G."/>
            <person name="Heddergott C."/>
            <person name="Schindler S."/>
            <person name="Staib P."/>
            <person name="Heidel A."/>
            <person name="Felder M."/>
            <person name="Petzold A."/>
            <person name="Szafranski K."/>
            <person name="Feuermann M."/>
            <person name="Pedruzzi I."/>
            <person name="Priebe S."/>
            <person name="Groth M."/>
            <person name="Winkler R."/>
            <person name="Li W."/>
            <person name="Kniemeyer O."/>
            <person name="Schroeckh V."/>
            <person name="Hertweck C."/>
            <person name="Hube B."/>
            <person name="White T.C."/>
            <person name="Platzer M."/>
            <person name="Guthke R."/>
            <person name="Heitman J."/>
            <person name="Woestemeyer J."/>
            <person name="Zipfel P.F."/>
            <person name="Monod M."/>
            <person name="Brakhage A.A."/>
        </authorList>
    </citation>
    <scope>NUCLEOTIDE SEQUENCE [LARGE SCALE GENOMIC DNA]</scope>
    <source>
        <strain evidence="10">HKI 0517</strain>
    </source>
</reference>
<evidence type="ECO:0008006" key="11">
    <source>
        <dbReference type="Google" id="ProtNLM"/>
    </source>
</evidence>
<dbReference type="GO" id="GO:0035673">
    <property type="term" value="F:oligopeptide transmembrane transporter activity"/>
    <property type="evidence" value="ECO:0007669"/>
    <property type="project" value="InterPro"/>
</dbReference>
<dbReference type="HOGENOM" id="CLU_010539_1_0_1"/>
<evidence type="ECO:0000256" key="1">
    <source>
        <dbReference type="ARBA" id="ARBA00004141"/>
    </source>
</evidence>
<feature type="transmembrane region" description="Helical" evidence="8">
    <location>
        <begin position="553"/>
        <end position="581"/>
    </location>
</feature>
<evidence type="ECO:0000313" key="9">
    <source>
        <dbReference type="EMBL" id="EFE44633.1"/>
    </source>
</evidence>
<feature type="transmembrane region" description="Helical" evidence="8">
    <location>
        <begin position="458"/>
        <end position="478"/>
    </location>
</feature>
<feature type="transmembrane region" description="Helical" evidence="8">
    <location>
        <begin position="434"/>
        <end position="451"/>
    </location>
</feature>
<feature type="region of interest" description="Disordered" evidence="7">
    <location>
        <begin position="1"/>
        <end position="60"/>
    </location>
</feature>
<dbReference type="PANTHER" id="PTHR31645:SF3">
    <property type="entry name" value="OLIGOPEPTIDE TRANSPORTER"/>
    <property type="match status" value="1"/>
</dbReference>
<evidence type="ECO:0000313" key="10">
    <source>
        <dbReference type="Proteomes" id="UP000008383"/>
    </source>
</evidence>
<accession>D4D0G5</accession>
<dbReference type="AlphaFoldDB" id="D4D0G5"/>
<dbReference type="InterPro" id="IPR004813">
    <property type="entry name" value="OPT"/>
</dbReference>
<dbReference type="InterPro" id="IPR045035">
    <property type="entry name" value="YSL-like"/>
</dbReference>
<feature type="transmembrane region" description="Helical" evidence="8">
    <location>
        <begin position="263"/>
        <end position="286"/>
    </location>
</feature>
<evidence type="ECO:0000256" key="2">
    <source>
        <dbReference type="ARBA" id="ARBA00008807"/>
    </source>
</evidence>
<comment type="caution">
    <text evidence="9">The sequence shown here is derived from an EMBL/GenBank/DDBJ whole genome shotgun (WGS) entry which is preliminary data.</text>
</comment>
<dbReference type="EMBL" id="ACYE01000032">
    <property type="protein sequence ID" value="EFE44633.1"/>
    <property type="molecule type" value="Genomic_DNA"/>
</dbReference>
<organism evidence="9 10">
    <name type="scientific">Trichophyton verrucosum (strain HKI 0517)</name>
    <dbReference type="NCBI Taxonomy" id="663202"/>
    <lineage>
        <taxon>Eukaryota</taxon>
        <taxon>Fungi</taxon>
        <taxon>Dikarya</taxon>
        <taxon>Ascomycota</taxon>
        <taxon>Pezizomycotina</taxon>
        <taxon>Eurotiomycetes</taxon>
        <taxon>Eurotiomycetidae</taxon>
        <taxon>Onygenales</taxon>
        <taxon>Arthrodermataceae</taxon>
        <taxon>Trichophyton</taxon>
    </lineage>
</organism>
<gene>
    <name evidence="9" type="ORF">TRV_00560</name>
</gene>
<dbReference type="PANTHER" id="PTHR31645">
    <property type="entry name" value="OLIGOPEPTIDE TRANSPORTER YGL114W-RELATED"/>
    <property type="match status" value="1"/>
</dbReference>
<evidence type="ECO:0000256" key="7">
    <source>
        <dbReference type="SAM" id="MobiDB-lite"/>
    </source>
</evidence>
<sequence>MHELSSMSDLPPPYPSEQPKDGIDTADSASICDDDDGAEQDKLLSTASRIPEEDEERPCLYESAQESFAKDPFRPFPLPGSSSARNEKKILTFRALLVGISCGALVNASNIYLGLRAGWTSSANIFGENNIVQTAATAAGGLSSVFVSAFPAMYQLNLLDTPWRDFLRVTVLTAAGGYFGLFFATPSHIKVRKFFIFQVAKELNLVFPSSSATAITISGMHLAAGGSRLARRKMVALASAFAFALVLRVMSQYAPGLLWDWHIFTWLALSGVLPSTMFAIQSWGWFIEWTPAFIGTGMLVDMNVALSFVFGSVLAWGIVGPTITKYGLAFGEPVSTDSKWDGLVSYISFSKEFANATHPSPRYWLLWPGVACMIVVEFTELACQWRVFWLTGVEIYKACNNILSRLQENRHKYKHLTEEDELRTNQAMDGGIKTWMWLPGLIAVLILTCVVSRLQFDIPVASSILSLVLAFTFSVIAIQSTGATDITPLSAISKASQLVLGATTRGPEWKLESSQRVNLLGGALASIGANQACDLTGDFRVGFLLNTPPCTQYAAQAIGTFFAVFLAPAVFSVFASAYPCILSTGDEPRSKNGTTGQTCPFTAPAASAWRAAAVAVTDPEFPVSKTSVQFSIIMSAIGSIVVLVRHHLWIGKWAWMRNYHPNMMTMAMAFLIPTTQYSTAMLIGTVIAMVWKRRNSGSFESYAYAVAAGFMAGEGIGGVINAALTIIGIDGAHLGTSIGCPGGEC</sequence>
<keyword evidence="5 8" id="KW-1133">Transmembrane helix</keyword>
<feature type="transmembrane region" description="Helical" evidence="8">
    <location>
        <begin position="298"/>
        <end position="319"/>
    </location>
</feature>
<evidence type="ECO:0000256" key="6">
    <source>
        <dbReference type="ARBA" id="ARBA00023136"/>
    </source>
</evidence>
<evidence type="ECO:0000256" key="3">
    <source>
        <dbReference type="ARBA" id="ARBA00022448"/>
    </source>
</evidence>
<keyword evidence="4 8" id="KW-0812">Transmembrane</keyword>
<feature type="transmembrane region" description="Helical" evidence="8">
    <location>
        <begin position="703"/>
        <end position="729"/>
    </location>
</feature>
<keyword evidence="6 8" id="KW-0472">Membrane</keyword>
<dbReference type="KEGG" id="tve:TRV_00560"/>
<dbReference type="NCBIfam" id="TIGR00728">
    <property type="entry name" value="OPT_sfam"/>
    <property type="match status" value="1"/>
</dbReference>
<dbReference type="Proteomes" id="UP000008383">
    <property type="component" value="Unassembled WGS sequence"/>
</dbReference>
<feature type="transmembrane region" description="Helical" evidence="8">
    <location>
        <begin position="670"/>
        <end position="691"/>
    </location>
</feature>
<keyword evidence="3" id="KW-0813">Transport</keyword>
<dbReference type="Pfam" id="PF03169">
    <property type="entry name" value="OPT"/>
    <property type="match status" value="1"/>
</dbReference>
<keyword evidence="10" id="KW-1185">Reference proteome</keyword>
<evidence type="ECO:0000256" key="5">
    <source>
        <dbReference type="ARBA" id="ARBA00022989"/>
    </source>
</evidence>
<name>D4D0G5_TRIVH</name>
<protein>
    <recommendedName>
        <fullName evidence="11">Oligopeptide transporter</fullName>
    </recommendedName>
</protein>
<proteinExistence type="inferred from homology"/>
<dbReference type="GeneID" id="9580744"/>
<comment type="similarity">
    <text evidence="2">Belongs to the oligopeptide OPT transporter family.</text>
</comment>
<feature type="transmembrane region" description="Helical" evidence="8">
    <location>
        <begin position="235"/>
        <end position="251"/>
    </location>
</feature>
<comment type="subcellular location">
    <subcellularLocation>
        <location evidence="1">Membrane</location>
        <topology evidence="1">Multi-pass membrane protein</topology>
    </subcellularLocation>
</comment>
<dbReference type="RefSeq" id="XP_003025244.1">
    <property type="nucleotide sequence ID" value="XM_003025198.1"/>
</dbReference>
<feature type="transmembrane region" description="Helical" evidence="8">
    <location>
        <begin position="205"/>
        <end position="223"/>
    </location>
</feature>
<feature type="transmembrane region" description="Helical" evidence="8">
    <location>
        <begin position="135"/>
        <end position="154"/>
    </location>
</feature>
<dbReference type="GO" id="GO:0000329">
    <property type="term" value="C:fungal-type vacuole membrane"/>
    <property type="evidence" value="ECO:0007669"/>
    <property type="project" value="TreeGrafter"/>
</dbReference>
<dbReference type="OrthoDB" id="77405at2759"/>
<feature type="transmembrane region" description="Helical" evidence="8">
    <location>
        <begin position="630"/>
        <end position="650"/>
    </location>
</feature>
<evidence type="ECO:0000256" key="4">
    <source>
        <dbReference type="ARBA" id="ARBA00022692"/>
    </source>
</evidence>